<accession>A0A2T2NPI4</accession>
<gene>
    <name evidence="3" type="ORF">BS50DRAFT_600757</name>
</gene>
<dbReference type="Pfam" id="PF11957">
    <property type="entry name" value="efThoc1"/>
    <property type="match status" value="1"/>
</dbReference>
<organism evidence="3 4">
    <name type="scientific">Corynespora cassiicola Philippines</name>
    <dbReference type="NCBI Taxonomy" id="1448308"/>
    <lineage>
        <taxon>Eukaryota</taxon>
        <taxon>Fungi</taxon>
        <taxon>Dikarya</taxon>
        <taxon>Ascomycota</taxon>
        <taxon>Pezizomycotina</taxon>
        <taxon>Dothideomycetes</taxon>
        <taxon>Pleosporomycetidae</taxon>
        <taxon>Pleosporales</taxon>
        <taxon>Corynesporascaceae</taxon>
        <taxon>Corynespora</taxon>
    </lineage>
</organism>
<sequence length="607" mass="68644">MAARLDELLRRARNVKRTASIDPPLQISELVAEDEPLLERTTSDEDMHTLSIESAAKNAFYANLGSPIDDPSFVNIWNLLDILQYCGDRGLCPAQLVLLLVEELLDTQSIAGCRIVFSFLESRREAIIANSSKNKDLVILRLCNELLRRLSRAEDPVFCGRVYIFMFQSFPLGDKSSVNLRGNFHVENVTTFEDYLKSSSQDADAMQVDSEGADGAVRIDATSGGVDDKPTDSEKPKTMDMDALYPVFWSLQHSFSNPPRLFEEDNFKQFQKGLEATLAKFKEVPKVIQSADSDRKKGAKTRSDEDHDEFANTFNPKYLTSRDLFELELSDLAFQRHILVQALILIDFLLTLTEKSKSKPYYQNAQKAMQYNFTLREEDTEWALGIKNAIANYLQDGPDGKFYYRMVDTVLSRDKNWVRWKMENCQPFTRDKVPPKDFLEAKAGARRAIAQKKIAKPRGVPASLKFLLDTDANDGLSQLKKRKSDEDLPSVESYAKKIQITELDLDMADSEEERRQLEEKRTSYIWRGLRLASKQQLGSFDRLEHGRGLGLGVEALQPVSSNEAAGEDNAQTGPEDRDMVPQEEDQSVEDQRADQQSQVAADSAAAE</sequence>
<protein>
    <submittedName>
        <fullName evidence="3">Nuclear matrix protein</fullName>
    </submittedName>
</protein>
<dbReference type="PANTHER" id="PTHR13265">
    <property type="entry name" value="THO COMPLEX SUBUNIT 1"/>
    <property type="match status" value="1"/>
</dbReference>
<dbReference type="GO" id="GO:0000445">
    <property type="term" value="C:THO complex part of transcription export complex"/>
    <property type="evidence" value="ECO:0007669"/>
    <property type="project" value="TreeGrafter"/>
</dbReference>
<dbReference type="GO" id="GO:0006406">
    <property type="term" value="P:mRNA export from nucleus"/>
    <property type="evidence" value="ECO:0007669"/>
    <property type="project" value="TreeGrafter"/>
</dbReference>
<feature type="region of interest" description="Disordered" evidence="2">
    <location>
        <begin position="216"/>
        <end position="237"/>
    </location>
</feature>
<keyword evidence="4" id="KW-1185">Reference proteome</keyword>
<proteinExistence type="predicted"/>
<dbReference type="Proteomes" id="UP000240883">
    <property type="component" value="Unassembled WGS sequence"/>
</dbReference>
<name>A0A2T2NPI4_CORCC</name>
<dbReference type="PANTHER" id="PTHR13265:SF0">
    <property type="entry name" value="HPR1"/>
    <property type="match status" value="1"/>
</dbReference>
<feature type="compositionally biased region" description="Low complexity" evidence="2">
    <location>
        <begin position="594"/>
        <end position="607"/>
    </location>
</feature>
<feature type="active site" description="Nucleophile" evidence="1">
    <location>
        <position position="502"/>
    </location>
</feature>
<dbReference type="InterPro" id="IPR021861">
    <property type="entry name" value="THO_THOC1"/>
</dbReference>
<evidence type="ECO:0000256" key="1">
    <source>
        <dbReference type="PROSITE-ProRule" id="PRU10061"/>
    </source>
</evidence>
<dbReference type="InterPro" id="IPR031158">
    <property type="entry name" value="GH10_AS"/>
</dbReference>
<dbReference type="STRING" id="1448308.A0A2T2NPI4"/>
<dbReference type="OrthoDB" id="10257415at2759"/>
<dbReference type="EMBL" id="KZ678135">
    <property type="protein sequence ID" value="PSN67323.1"/>
    <property type="molecule type" value="Genomic_DNA"/>
</dbReference>
<feature type="compositionally biased region" description="Basic and acidic residues" evidence="2">
    <location>
        <begin position="226"/>
        <end position="237"/>
    </location>
</feature>
<evidence type="ECO:0000313" key="3">
    <source>
        <dbReference type="EMBL" id="PSN67323.1"/>
    </source>
</evidence>
<reference evidence="3 4" key="1">
    <citation type="journal article" date="2018" name="Front. Microbiol.">
        <title>Genome-Wide Analysis of Corynespora cassiicola Leaf Fall Disease Putative Effectors.</title>
        <authorList>
            <person name="Lopez D."/>
            <person name="Ribeiro S."/>
            <person name="Label P."/>
            <person name="Fumanal B."/>
            <person name="Venisse J.S."/>
            <person name="Kohler A."/>
            <person name="de Oliveira R.R."/>
            <person name="Labutti K."/>
            <person name="Lipzen A."/>
            <person name="Lail K."/>
            <person name="Bauer D."/>
            <person name="Ohm R.A."/>
            <person name="Barry K.W."/>
            <person name="Spatafora J."/>
            <person name="Grigoriev I.V."/>
            <person name="Martin F.M."/>
            <person name="Pujade-Renaud V."/>
        </authorList>
    </citation>
    <scope>NUCLEOTIDE SEQUENCE [LARGE SCALE GENOMIC DNA]</scope>
    <source>
        <strain evidence="3 4">Philippines</strain>
    </source>
</reference>
<evidence type="ECO:0000313" key="4">
    <source>
        <dbReference type="Proteomes" id="UP000240883"/>
    </source>
</evidence>
<evidence type="ECO:0000256" key="2">
    <source>
        <dbReference type="SAM" id="MobiDB-lite"/>
    </source>
</evidence>
<feature type="region of interest" description="Disordered" evidence="2">
    <location>
        <begin position="557"/>
        <end position="607"/>
    </location>
</feature>
<dbReference type="AlphaFoldDB" id="A0A2T2NPI4"/>
<dbReference type="PROSITE" id="PS00591">
    <property type="entry name" value="GH10_1"/>
    <property type="match status" value="1"/>
</dbReference>